<keyword evidence="3" id="KW-0326">Glycosidase</keyword>
<dbReference type="Gene3D" id="2.60.120.260">
    <property type="entry name" value="Galactose-binding domain-like"/>
    <property type="match status" value="3"/>
</dbReference>
<feature type="domain" description="F5/8 type C" evidence="5">
    <location>
        <begin position="16"/>
        <end position="147"/>
    </location>
</feature>
<organism evidence="6 7">
    <name type="scientific">Paenibacillus gansuensis</name>
    <dbReference type="NCBI Taxonomy" id="306542"/>
    <lineage>
        <taxon>Bacteria</taxon>
        <taxon>Bacillati</taxon>
        <taxon>Bacillota</taxon>
        <taxon>Bacilli</taxon>
        <taxon>Bacillales</taxon>
        <taxon>Paenibacillaceae</taxon>
        <taxon>Paenibacillus</taxon>
    </lineage>
</organism>
<dbReference type="Pfam" id="PF02018">
    <property type="entry name" value="CBM_4_9"/>
    <property type="match status" value="1"/>
</dbReference>
<dbReference type="EMBL" id="JBHUME010000010">
    <property type="protein sequence ID" value="MFD2614095.1"/>
    <property type="molecule type" value="Genomic_DNA"/>
</dbReference>
<dbReference type="InterPro" id="IPR017853">
    <property type="entry name" value="GH"/>
</dbReference>
<dbReference type="Gene3D" id="3.20.20.80">
    <property type="entry name" value="Glycosidases"/>
    <property type="match status" value="1"/>
</dbReference>
<dbReference type="Pfam" id="PF00754">
    <property type="entry name" value="F5_F8_type_C"/>
    <property type="match status" value="2"/>
</dbReference>
<gene>
    <name evidence="6" type="ORF">ACFSUF_16940</name>
</gene>
<dbReference type="InterPro" id="IPR008979">
    <property type="entry name" value="Galactose-bd-like_sf"/>
</dbReference>
<comment type="caution">
    <text evidence="6">The sequence shown here is derived from an EMBL/GenBank/DDBJ whole genome shotgun (WGS) entry which is preliminary data.</text>
</comment>
<evidence type="ECO:0000256" key="2">
    <source>
        <dbReference type="ARBA" id="ARBA00022801"/>
    </source>
</evidence>
<dbReference type="Pfam" id="PF00150">
    <property type="entry name" value="Cellulase"/>
    <property type="match status" value="1"/>
</dbReference>
<keyword evidence="7" id="KW-1185">Reference proteome</keyword>
<dbReference type="PROSITE" id="PS50022">
    <property type="entry name" value="FA58C_3"/>
    <property type="match status" value="2"/>
</dbReference>
<evidence type="ECO:0000259" key="5">
    <source>
        <dbReference type="PROSITE" id="PS50022"/>
    </source>
</evidence>
<dbReference type="InterPro" id="IPR003305">
    <property type="entry name" value="CenC_carb-bd"/>
</dbReference>
<name>A0ABW5PH50_9BACL</name>
<dbReference type="RefSeq" id="WP_377604590.1">
    <property type="nucleotide sequence ID" value="NZ_JBHUME010000010.1"/>
</dbReference>
<protein>
    <submittedName>
        <fullName evidence="6">Cellulase family glycosylhydrolase</fullName>
    </submittedName>
</protein>
<feature type="signal peptide" evidence="4">
    <location>
        <begin position="1"/>
        <end position="28"/>
    </location>
</feature>
<feature type="chain" id="PRO_5045498176" evidence="4">
    <location>
        <begin position="29"/>
        <end position="770"/>
    </location>
</feature>
<dbReference type="SUPFAM" id="SSF49785">
    <property type="entry name" value="Galactose-binding domain-like"/>
    <property type="match status" value="3"/>
</dbReference>
<accession>A0ABW5PH50</accession>
<evidence type="ECO:0000256" key="3">
    <source>
        <dbReference type="ARBA" id="ARBA00023295"/>
    </source>
</evidence>
<dbReference type="SUPFAM" id="SSF51445">
    <property type="entry name" value="(Trans)glycosidases"/>
    <property type="match status" value="1"/>
</dbReference>
<keyword evidence="4" id="KW-0732">Signal</keyword>
<dbReference type="Proteomes" id="UP001597541">
    <property type="component" value="Unassembled WGS sequence"/>
</dbReference>
<dbReference type="PANTHER" id="PTHR34142:SF1">
    <property type="entry name" value="GLYCOSIDE HYDROLASE FAMILY 5 DOMAIN-CONTAINING PROTEIN"/>
    <property type="match status" value="1"/>
</dbReference>
<evidence type="ECO:0000313" key="6">
    <source>
        <dbReference type="EMBL" id="MFD2614095.1"/>
    </source>
</evidence>
<keyword evidence="2" id="KW-0378">Hydrolase</keyword>
<reference evidence="7" key="1">
    <citation type="journal article" date="2019" name="Int. J. Syst. Evol. Microbiol.">
        <title>The Global Catalogue of Microorganisms (GCM) 10K type strain sequencing project: providing services to taxonomists for standard genome sequencing and annotation.</title>
        <authorList>
            <consortium name="The Broad Institute Genomics Platform"/>
            <consortium name="The Broad Institute Genome Sequencing Center for Infectious Disease"/>
            <person name="Wu L."/>
            <person name="Ma J."/>
        </authorList>
    </citation>
    <scope>NUCLEOTIDE SEQUENCE [LARGE SCALE GENOMIC DNA]</scope>
    <source>
        <strain evidence="7">KCTC 3950</strain>
    </source>
</reference>
<comment type="similarity">
    <text evidence="1">Belongs to the glycosyl hydrolase 5 (cellulase A) family.</text>
</comment>
<feature type="domain" description="F5/8 type C" evidence="5">
    <location>
        <begin position="153"/>
        <end position="303"/>
    </location>
</feature>
<sequence>MKKKRLMIFLTVMMIAVTCLTGLQSTSAADVNRATGGTVTAGGENAPNESAAKAFDSNVNTKWLNFQATSWIQYQFTGGNAYTISKYTITSANDHPERDPASWTLKGSNDGSSWISLDTRSGVNFSGRLEKLTFTFSNSNSYKYYRLDNMSNHSGTILQLAEIEFIDSGAGGSGVATARGENAPNETAAMAFDGNVNTKWLDMSATSWIQYQFAVAKTVKQYTITSANDDPGRDPSSWTLKGSNDGASWTSLDTRSDVNFSSRFQKLTYTISNSTAYKYYKLDNIYNHSGSITQLAEIELLDTASGTGKFQVSGSKILDPAGNEFVMKGINVNGPRWPYTRETTPDAGLIADTWKFNAVRVNTMPRMEQHGIANNLDLDAIVNAYTAKNVVVIIENHDIYGTWAEDNVTYDSSGNRIPSVTEMKNWWIEIANKYKNNTYVWFNIANEPGTGSYTNVNSIAKWKSFHDTITSGIRNTGATNVIMLDDHNWGQANGYHNGTSDSAVITHGSYFTQTYTNMTFSLHMYGLWANSSSRLSAYITDAKNKGLSVVVGEYGAGDGSSALSVESMFNYVIPNKIGRIAWHWSSELGDTYNLTTGSQNGGGYEINQTNGTKPSNLTWFGGLVWDDNHGSLSAPIAANPYPIMENGNFDNGMNGWNNWGGASVTNSNLVIASGNSGGSGQQIQLRPNTTYKISAWGKQSADTSDSTVVGIKYMVNGSYTQKELYFNQSTGVSKELTFTTPADFSDIWLFVWKNNSTVSFHGDNFQITQQ</sequence>
<dbReference type="InterPro" id="IPR000421">
    <property type="entry name" value="FA58C"/>
</dbReference>
<evidence type="ECO:0000256" key="1">
    <source>
        <dbReference type="ARBA" id="ARBA00005641"/>
    </source>
</evidence>
<proteinExistence type="inferred from homology"/>
<evidence type="ECO:0000313" key="7">
    <source>
        <dbReference type="Proteomes" id="UP001597541"/>
    </source>
</evidence>
<dbReference type="InterPro" id="IPR001547">
    <property type="entry name" value="Glyco_hydro_5"/>
</dbReference>
<dbReference type="PANTHER" id="PTHR34142">
    <property type="entry name" value="ENDO-BETA-1,4-GLUCANASE A"/>
    <property type="match status" value="1"/>
</dbReference>
<evidence type="ECO:0000256" key="4">
    <source>
        <dbReference type="SAM" id="SignalP"/>
    </source>
</evidence>